<reference evidence="3" key="1">
    <citation type="submission" date="2021-11" db="EMBL/GenBank/DDBJ databases">
        <title>Genome sequence.</title>
        <authorList>
            <person name="Sun Q."/>
        </authorList>
    </citation>
    <scope>NUCLEOTIDE SEQUENCE</scope>
    <source>
        <strain evidence="3">JC732</strain>
    </source>
</reference>
<proteinExistence type="predicted"/>
<keyword evidence="4" id="KW-1185">Reference proteome</keyword>
<evidence type="ECO:0000313" key="4">
    <source>
        <dbReference type="Proteomes" id="UP001139103"/>
    </source>
</evidence>
<dbReference type="InterPro" id="IPR032710">
    <property type="entry name" value="NTF2-like_dom_sf"/>
</dbReference>
<feature type="chain" id="PRO_5040898160" evidence="1">
    <location>
        <begin position="22"/>
        <end position="303"/>
    </location>
</feature>
<dbReference type="Proteomes" id="UP001139103">
    <property type="component" value="Unassembled WGS sequence"/>
</dbReference>
<dbReference type="InterPro" id="IPR011944">
    <property type="entry name" value="Steroid_delta5-4_isomerase"/>
</dbReference>
<feature type="signal peptide" evidence="1">
    <location>
        <begin position="1"/>
        <end position="21"/>
    </location>
</feature>
<gene>
    <name evidence="3" type="ORF">LOC68_09930</name>
</gene>
<feature type="domain" description="DUF4440" evidence="2">
    <location>
        <begin position="36"/>
        <end position="143"/>
    </location>
</feature>
<dbReference type="NCBIfam" id="TIGR02246">
    <property type="entry name" value="SgcJ/EcaC family oxidoreductase"/>
    <property type="match status" value="1"/>
</dbReference>
<accession>A0A9X1MMP1</accession>
<dbReference type="EMBL" id="JAJKFT010000004">
    <property type="protein sequence ID" value="MCC9628717.1"/>
    <property type="molecule type" value="Genomic_DNA"/>
</dbReference>
<organism evidence="3 4">
    <name type="scientific">Blastopirellula sediminis</name>
    <dbReference type="NCBI Taxonomy" id="2894196"/>
    <lineage>
        <taxon>Bacteria</taxon>
        <taxon>Pseudomonadati</taxon>
        <taxon>Planctomycetota</taxon>
        <taxon>Planctomycetia</taxon>
        <taxon>Pirellulales</taxon>
        <taxon>Pirellulaceae</taxon>
        <taxon>Blastopirellula</taxon>
    </lineage>
</organism>
<dbReference type="Pfam" id="PF14534">
    <property type="entry name" value="DUF4440"/>
    <property type="match status" value="1"/>
</dbReference>
<evidence type="ECO:0000313" key="3">
    <source>
        <dbReference type="EMBL" id="MCC9628717.1"/>
    </source>
</evidence>
<name>A0A9X1MMP1_9BACT</name>
<keyword evidence="1" id="KW-0732">Signal</keyword>
<protein>
    <submittedName>
        <fullName evidence="3">SgcJ/EcaC family oxidoreductase</fullName>
    </submittedName>
</protein>
<dbReference type="InterPro" id="IPR027843">
    <property type="entry name" value="DUF4440"/>
</dbReference>
<dbReference type="AlphaFoldDB" id="A0A9X1MMP1"/>
<evidence type="ECO:0000256" key="1">
    <source>
        <dbReference type="SAM" id="SignalP"/>
    </source>
</evidence>
<comment type="caution">
    <text evidence="3">The sequence shown here is derived from an EMBL/GenBank/DDBJ whole genome shotgun (WGS) entry which is preliminary data.</text>
</comment>
<evidence type="ECO:0000259" key="2">
    <source>
        <dbReference type="Pfam" id="PF14534"/>
    </source>
</evidence>
<dbReference type="RefSeq" id="WP_230218169.1">
    <property type="nucleotide sequence ID" value="NZ_JAJKFT010000004.1"/>
</dbReference>
<dbReference type="SUPFAM" id="SSF54427">
    <property type="entry name" value="NTF2-like"/>
    <property type="match status" value="1"/>
</dbReference>
<sequence>MMVRYCAAVLLATLICGQAVRAQNADPSPDLAAELQATIDAYAEDYNAGAIDKVMSHWAENSDFVDIHGEFHEGRDLISALFRRGFADNPGRKISFTPTARKFLSPVVAMDDGILTLTSADGTSTHQGRYTVVWMKEEGKWLIRSARDIPIETPAEEEPVEAETPPLEELAWLVGKWEAKSDAFQIALETKWDLDNSFLVQNFDVTVGETKFRVVKYIAYDPLEGRFRMWFFDSSGGFGGGAWTRRDNQFKATIVSVLPDGQVGSSVMTWEQLDDDTMQWQAIEREVGGASLPDVALKYVRVQ</sequence>
<dbReference type="Gene3D" id="3.10.450.50">
    <property type="match status" value="1"/>
</dbReference>